<evidence type="ECO:0000313" key="5">
    <source>
        <dbReference type="Proteomes" id="UP000652231"/>
    </source>
</evidence>
<feature type="domain" description="Secretion system C-terminal sorting" evidence="3">
    <location>
        <begin position="483"/>
        <end position="555"/>
    </location>
</feature>
<reference evidence="4" key="1">
    <citation type="journal article" date="2014" name="Int. J. Syst. Evol. Microbiol.">
        <title>Complete genome sequence of Corynebacterium casei LMG S-19264T (=DSM 44701T), isolated from a smear-ripened cheese.</title>
        <authorList>
            <consortium name="US DOE Joint Genome Institute (JGI-PGF)"/>
            <person name="Walter F."/>
            <person name="Albersmeier A."/>
            <person name="Kalinowski J."/>
            <person name="Ruckert C."/>
        </authorList>
    </citation>
    <scope>NUCLEOTIDE SEQUENCE</scope>
    <source>
        <strain evidence="4">CGMCC 1.12924</strain>
    </source>
</reference>
<keyword evidence="2" id="KW-1133">Transmembrane helix</keyword>
<evidence type="ECO:0000256" key="1">
    <source>
        <dbReference type="ARBA" id="ARBA00022729"/>
    </source>
</evidence>
<comment type="caution">
    <text evidence="4">The sequence shown here is derived from an EMBL/GenBank/DDBJ whole genome shotgun (WGS) entry which is preliminary data.</text>
</comment>
<dbReference type="Gene3D" id="2.40.10.10">
    <property type="entry name" value="Trypsin-like serine proteases"/>
    <property type="match status" value="2"/>
</dbReference>
<dbReference type="GO" id="GO:0004252">
    <property type="term" value="F:serine-type endopeptidase activity"/>
    <property type="evidence" value="ECO:0007669"/>
    <property type="project" value="InterPro"/>
</dbReference>
<keyword evidence="2" id="KW-0812">Transmembrane</keyword>
<organism evidence="4 5">
    <name type="scientific">Planktosalinus lacus</name>
    <dbReference type="NCBI Taxonomy" id="1526573"/>
    <lineage>
        <taxon>Bacteria</taxon>
        <taxon>Pseudomonadati</taxon>
        <taxon>Bacteroidota</taxon>
        <taxon>Flavobacteriia</taxon>
        <taxon>Flavobacteriales</taxon>
        <taxon>Flavobacteriaceae</taxon>
        <taxon>Planktosalinus</taxon>
    </lineage>
</organism>
<dbReference type="PANTHER" id="PTHR36234:SF5">
    <property type="entry name" value="LYSYL ENDOPEPTIDASE"/>
    <property type="match status" value="1"/>
</dbReference>
<dbReference type="NCBIfam" id="TIGR04183">
    <property type="entry name" value="Por_Secre_tail"/>
    <property type="match status" value="1"/>
</dbReference>
<reference evidence="4" key="2">
    <citation type="submission" date="2020-09" db="EMBL/GenBank/DDBJ databases">
        <authorList>
            <person name="Sun Q."/>
            <person name="Zhou Y."/>
        </authorList>
    </citation>
    <scope>NUCLEOTIDE SEQUENCE</scope>
    <source>
        <strain evidence="4">CGMCC 1.12924</strain>
    </source>
</reference>
<dbReference type="PANTHER" id="PTHR36234">
    <property type="entry name" value="LYSYL ENDOPEPTIDASE"/>
    <property type="match status" value="1"/>
</dbReference>
<keyword evidence="2" id="KW-0472">Membrane</keyword>
<dbReference type="AlphaFoldDB" id="A0A8J2V9X6"/>
<dbReference type="InterPro" id="IPR026444">
    <property type="entry name" value="Secre_tail"/>
</dbReference>
<proteinExistence type="predicted"/>
<dbReference type="Pfam" id="PF18962">
    <property type="entry name" value="Por_Secre_tail"/>
    <property type="match status" value="1"/>
</dbReference>
<dbReference type="PROSITE" id="PS00134">
    <property type="entry name" value="TRYPSIN_HIS"/>
    <property type="match status" value="1"/>
</dbReference>
<name>A0A8J2V9X6_9FLAO</name>
<protein>
    <recommendedName>
        <fullName evidence="3">Secretion system C-terminal sorting domain-containing protein</fullName>
    </recommendedName>
</protein>
<dbReference type="EMBL" id="BMGK01000004">
    <property type="protein sequence ID" value="GGD89454.1"/>
    <property type="molecule type" value="Genomic_DNA"/>
</dbReference>
<dbReference type="Proteomes" id="UP000652231">
    <property type="component" value="Unassembled WGS sequence"/>
</dbReference>
<evidence type="ECO:0000313" key="4">
    <source>
        <dbReference type="EMBL" id="GGD89454.1"/>
    </source>
</evidence>
<evidence type="ECO:0000259" key="3">
    <source>
        <dbReference type="Pfam" id="PF18962"/>
    </source>
</evidence>
<keyword evidence="1" id="KW-0732">Signal</keyword>
<feature type="transmembrane region" description="Helical" evidence="2">
    <location>
        <begin position="9"/>
        <end position="31"/>
    </location>
</feature>
<sequence length="557" mass="60891">MIVLSIKSLILVAVFIFVMKKITLLSFLLFATSIIAQVTNQGSPVSWKIDGLSEVNPVVMPGIDLQALQEEDLRNENRKDIPWRFGVELEVTLDTQNSGSWDVLENGDRIWRLNVVSHDAITLNFVFEDFYLPSGSSLYLYSDDRSDLLGAYTSSQNREDRQLGTWFVDGDSVWLEYYEPRSQRGNGSLKLNKVVHGYRSVANNVQNKGLNDSGPCNLDVDCTVGADFDEIKEVLKRSVGLFLLGGSVCSGTLINNTNNDNAPYFLTASHCNNGNPGTWAFQFNWVSSNPSCGTTANSGNGSFNQTASGATILAENQKSDFMLVNVDADLPAAWNLVWAGWNRSSTDIPDFTVGIHHPAGDIMKVCRDNQPPLRTAINFEIPNTNVWRVNAWDLGVTEQGSSGSALFDQNGRIVGQLAGGAAACSGTNNNGQPDFYGRMDTSWGFGSSSSTRLSDWLDPSGSGVMTTDILNTPDFQFLGDVSIYPNPASSIITISNNNSSQLKYEFYSVTGQQIKAGNLPFSENSISVNELSEGVYFLRIEDAVTGSSLVKKIIVKK</sequence>
<dbReference type="SUPFAM" id="SSF50494">
    <property type="entry name" value="Trypsin-like serine proteases"/>
    <property type="match status" value="1"/>
</dbReference>
<dbReference type="InterPro" id="IPR043504">
    <property type="entry name" value="Peptidase_S1_PA_chymotrypsin"/>
</dbReference>
<dbReference type="InterPro" id="IPR009003">
    <property type="entry name" value="Peptidase_S1_PA"/>
</dbReference>
<evidence type="ECO:0000256" key="2">
    <source>
        <dbReference type="SAM" id="Phobius"/>
    </source>
</evidence>
<accession>A0A8J2V9X6</accession>
<keyword evidence="5" id="KW-1185">Reference proteome</keyword>
<gene>
    <name evidence="4" type="ORF">GCM10011312_11660</name>
</gene>
<dbReference type="InterPro" id="IPR018114">
    <property type="entry name" value="TRYPSIN_HIS"/>
</dbReference>
<dbReference type="GO" id="GO:0006508">
    <property type="term" value="P:proteolysis"/>
    <property type="evidence" value="ECO:0007669"/>
    <property type="project" value="InterPro"/>
</dbReference>